<keyword evidence="3" id="KW-1185">Reference proteome</keyword>
<proteinExistence type="predicted"/>
<organism evidence="2 3">
    <name type="scientific">Apostasia shenzhenica</name>
    <dbReference type="NCBI Taxonomy" id="1088818"/>
    <lineage>
        <taxon>Eukaryota</taxon>
        <taxon>Viridiplantae</taxon>
        <taxon>Streptophyta</taxon>
        <taxon>Embryophyta</taxon>
        <taxon>Tracheophyta</taxon>
        <taxon>Spermatophyta</taxon>
        <taxon>Magnoliopsida</taxon>
        <taxon>Liliopsida</taxon>
        <taxon>Asparagales</taxon>
        <taxon>Orchidaceae</taxon>
        <taxon>Apostasioideae</taxon>
        <taxon>Apostasia</taxon>
    </lineage>
</organism>
<feature type="transmembrane region" description="Helical" evidence="1">
    <location>
        <begin position="280"/>
        <end position="309"/>
    </location>
</feature>
<dbReference type="PANTHER" id="PTHR30353">
    <property type="entry name" value="INNER MEMBRANE PROTEIN DEDA-RELATED"/>
    <property type="match status" value="1"/>
</dbReference>
<dbReference type="OrthoDB" id="566028at2759"/>
<dbReference type="Proteomes" id="UP000236161">
    <property type="component" value="Unassembled WGS sequence"/>
</dbReference>
<reference evidence="2 3" key="1">
    <citation type="journal article" date="2017" name="Nature">
        <title>The Apostasia genome and the evolution of orchids.</title>
        <authorList>
            <person name="Zhang G.Q."/>
            <person name="Liu K.W."/>
            <person name="Li Z."/>
            <person name="Lohaus R."/>
            <person name="Hsiao Y.Y."/>
            <person name="Niu S.C."/>
            <person name="Wang J.Y."/>
            <person name="Lin Y.C."/>
            <person name="Xu Q."/>
            <person name="Chen L.J."/>
            <person name="Yoshida K."/>
            <person name="Fujiwara S."/>
            <person name="Wang Z.W."/>
            <person name="Zhang Y.Q."/>
            <person name="Mitsuda N."/>
            <person name="Wang M."/>
            <person name="Liu G.H."/>
            <person name="Pecoraro L."/>
            <person name="Huang H.X."/>
            <person name="Xiao X.J."/>
            <person name="Lin M."/>
            <person name="Wu X.Y."/>
            <person name="Wu W.L."/>
            <person name="Chen Y.Y."/>
            <person name="Chang S.B."/>
            <person name="Sakamoto S."/>
            <person name="Ohme-Takagi M."/>
            <person name="Yagi M."/>
            <person name="Zeng S.J."/>
            <person name="Shen C.Y."/>
            <person name="Yeh C.M."/>
            <person name="Luo Y.B."/>
            <person name="Tsai W.C."/>
            <person name="Van de Peer Y."/>
            <person name="Liu Z.J."/>
        </authorList>
    </citation>
    <scope>NUCLEOTIDE SEQUENCE [LARGE SCALE GENOMIC DNA]</scope>
    <source>
        <strain evidence="3">cv. Shenzhen</strain>
        <tissue evidence="2">Stem</tissue>
    </source>
</reference>
<evidence type="ECO:0000313" key="2">
    <source>
        <dbReference type="EMBL" id="PKA57787.1"/>
    </source>
</evidence>
<dbReference type="EMBL" id="KZ451960">
    <property type="protein sequence ID" value="PKA57787.1"/>
    <property type="molecule type" value="Genomic_DNA"/>
</dbReference>
<evidence type="ECO:0000256" key="1">
    <source>
        <dbReference type="SAM" id="Phobius"/>
    </source>
</evidence>
<feature type="transmembrane region" description="Helical" evidence="1">
    <location>
        <begin position="251"/>
        <end position="274"/>
    </location>
</feature>
<keyword evidence="1" id="KW-0812">Transmembrane</keyword>
<feature type="transmembrane region" description="Helical" evidence="1">
    <location>
        <begin position="106"/>
        <end position="127"/>
    </location>
</feature>
<dbReference type="InterPro" id="IPR032818">
    <property type="entry name" value="DedA-like"/>
</dbReference>
<gene>
    <name evidence="2" type="ORF">AXF42_Ash015164</name>
</gene>
<name>A0A2I0AQG4_9ASPA</name>
<protein>
    <submittedName>
        <fullName evidence="2">Uncharacterized protein</fullName>
    </submittedName>
</protein>
<keyword evidence="1" id="KW-1133">Transmembrane helix</keyword>
<keyword evidence="1" id="KW-0472">Membrane</keyword>
<dbReference type="AlphaFoldDB" id="A0A2I0AQG4"/>
<accession>A0A2I0AQG4</accession>
<evidence type="ECO:0000313" key="3">
    <source>
        <dbReference type="Proteomes" id="UP000236161"/>
    </source>
</evidence>
<sequence length="311" mass="33459">MAMALPAALARFHPPPAHASPSFCTPASLRARRLPPRADVDRRLLAGDLRHLSWSSYSSRTRCSWSRDIENLKESKYQIPPNEGVEIVNEKLDVWEAEASRPGISFLAKLAITLGIAATITLGSVYLKWSSSASSFSLPIYIAGSSQSGAALSAAGFTFTFMGYKIIIPELTPGGVCISDMIPFYLGRFFRQTKASSDICTKLGIGKEKAAEIGRAVQKYGNLSGFVERFSVGARNPTAFLAGASGISAECFFVGVCCGGLITLSIQLAVGFLLRERPVVALASVATVVGMWTVFPYLLAALTAVFIYLRR</sequence>
<dbReference type="PANTHER" id="PTHR30353:SF0">
    <property type="entry name" value="TRANSMEMBRANE PROTEIN"/>
    <property type="match status" value="1"/>
</dbReference>